<dbReference type="Proteomes" id="UP000653411">
    <property type="component" value="Unassembled WGS sequence"/>
</dbReference>
<evidence type="ECO:0008006" key="4">
    <source>
        <dbReference type="Google" id="ProtNLM"/>
    </source>
</evidence>
<feature type="compositionally biased region" description="Basic and acidic residues" evidence="1">
    <location>
        <begin position="93"/>
        <end position="107"/>
    </location>
</feature>
<dbReference type="InterPro" id="IPR002347">
    <property type="entry name" value="SDR_fam"/>
</dbReference>
<dbReference type="EMBL" id="BMML01000042">
    <property type="protein sequence ID" value="GGN44376.1"/>
    <property type="molecule type" value="Genomic_DNA"/>
</dbReference>
<organism evidence="2 3">
    <name type="scientific">Streptomyces fuscichromogenes</name>
    <dbReference type="NCBI Taxonomy" id="1324013"/>
    <lineage>
        <taxon>Bacteria</taxon>
        <taxon>Bacillati</taxon>
        <taxon>Actinomycetota</taxon>
        <taxon>Actinomycetes</taxon>
        <taxon>Kitasatosporales</taxon>
        <taxon>Streptomycetaceae</taxon>
        <taxon>Streptomyces</taxon>
    </lineage>
</organism>
<evidence type="ECO:0000256" key="1">
    <source>
        <dbReference type="SAM" id="MobiDB-lite"/>
    </source>
</evidence>
<evidence type="ECO:0000313" key="2">
    <source>
        <dbReference type="EMBL" id="GGN44376.1"/>
    </source>
</evidence>
<gene>
    <name evidence="2" type="ORF">GCM10011578_095240</name>
</gene>
<protein>
    <recommendedName>
        <fullName evidence="4">SDR family oxidoreductase</fullName>
    </recommendedName>
</protein>
<sequence length="139" mass="14412">MAPGITDSGNAVFKTPEARERMSELSAYMRVGEPEEVADVVTFLATDQARRITGAFVDATGGSLLGQAGPSCRQGRIDHGTPGRPRRLVPDGSGRDTLRHCHGRPDPDPGPDPDPVRGQLVLSGAGAAGLVGAARSMAL</sequence>
<evidence type="ECO:0000313" key="3">
    <source>
        <dbReference type="Proteomes" id="UP000653411"/>
    </source>
</evidence>
<proteinExistence type="predicted"/>
<dbReference type="SUPFAM" id="SSF51735">
    <property type="entry name" value="NAD(P)-binding Rossmann-fold domains"/>
    <property type="match status" value="1"/>
</dbReference>
<dbReference type="Pfam" id="PF13561">
    <property type="entry name" value="adh_short_C2"/>
    <property type="match status" value="1"/>
</dbReference>
<name>A0A918CXA2_9ACTN</name>
<reference evidence="2" key="2">
    <citation type="submission" date="2020-09" db="EMBL/GenBank/DDBJ databases">
        <authorList>
            <person name="Sun Q."/>
            <person name="Zhou Y."/>
        </authorList>
    </citation>
    <scope>NUCLEOTIDE SEQUENCE</scope>
    <source>
        <strain evidence="2">CGMCC 4.7110</strain>
    </source>
</reference>
<dbReference type="AlphaFoldDB" id="A0A918CXA2"/>
<dbReference type="InterPro" id="IPR036291">
    <property type="entry name" value="NAD(P)-bd_dom_sf"/>
</dbReference>
<comment type="caution">
    <text evidence="2">The sequence shown here is derived from an EMBL/GenBank/DDBJ whole genome shotgun (WGS) entry which is preliminary data.</text>
</comment>
<keyword evidence="3" id="KW-1185">Reference proteome</keyword>
<feature type="region of interest" description="Disordered" evidence="1">
    <location>
        <begin position="65"/>
        <end position="120"/>
    </location>
</feature>
<dbReference type="Gene3D" id="3.40.50.720">
    <property type="entry name" value="NAD(P)-binding Rossmann-like Domain"/>
    <property type="match status" value="1"/>
</dbReference>
<reference evidence="2" key="1">
    <citation type="journal article" date="2014" name="Int. J. Syst. Evol. Microbiol.">
        <title>Complete genome sequence of Corynebacterium casei LMG S-19264T (=DSM 44701T), isolated from a smear-ripened cheese.</title>
        <authorList>
            <consortium name="US DOE Joint Genome Institute (JGI-PGF)"/>
            <person name="Walter F."/>
            <person name="Albersmeier A."/>
            <person name="Kalinowski J."/>
            <person name="Ruckert C."/>
        </authorList>
    </citation>
    <scope>NUCLEOTIDE SEQUENCE</scope>
    <source>
        <strain evidence="2">CGMCC 4.7110</strain>
    </source>
</reference>
<accession>A0A918CXA2</accession>